<feature type="compositionally biased region" description="Polar residues" evidence="1">
    <location>
        <begin position="55"/>
        <end position="71"/>
    </location>
</feature>
<evidence type="ECO:0000313" key="2">
    <source>
        <dbReference type="EMBL" id="EIP89541.1"/>
    </source>
</evidence>
<reference evidence="3" key="1">
    <citation type="journal article" date="2012" name="J. Bacteriol.">
        <title>Revised Genome Sequence of Burkholderia thailandensis MSMB43 with Improved Annotation.</title>
        <authorList>
            <person name="Zhuo Y."/>
            <person name="Liu L."/>
            <person name="Wang Q."/>
            <person name="Liu X."/>
            <person name="Ren B."/>
            <person name="Liu M."/>
            <person name="Ni P."/>
            <person name="Cheng Y.Q."/>
            <person name="Zhang L."/>
        </authorList>
    </citation>
    <scope>NUCLEOTIDE SEQUENCE [LARGE SCALE GENOMIC DNA]</scope>
    <source>
        <strain evidence="3">MSMB43</strain>
    </source>
</reference>
<protein>
    <submittedName>
        <fullName evidence="2">Uncharacterized protein</fullName>
    </submittedName>
</protein>
<dbReference type="EMBL" id="JH692061">
    <property type="protein sequence ID" value="EIP89541.1"/>
    <property type="molecule type" value="Genomic_DNA"/>
</dbReference>
<name>A0ABN0GBW7_9BURK</name>
<dbReference type="Proteomes" id="UP000004682">
    <property type="component" value="Unassembled WGS sequence"/>
</dbReference>
<evidence type="ECO:0000256" key="1">
    <source>
        <dbReference type="SAM" id="MobiDB-lite"/>
    </source>
</evidence>
<evidence type="ECO:0000313" key="3">
    <source>
        <dbReference type="Proteomes" id="UP000004682"/>
    </source>
</evidence>
<gene>
    <name evidence="2" type="ORF">A33K_13121</name>
</gene>
<feature type="region of interest" description="Disordered" evidence="1">
    <location>
        <begin position="1"/>
        <end position="71"/>
    </location>
</feature>
<proteinExistence type="predicted"/>
<accession>A0ABN0GBW7</accession>
<keyword evidence="3" id="KW-1185">Reference proteome</keyword>
<organism evidence="2 3">
    <name type="scientific">Burkholderia humptydooensis MSMB43</name>
    <dbReference type="NCBI Taxonomy" id="441157"/>
    <lineage>
        <taxon>Bacteria</taxon>
        <taxon>Pseudomonadati</taxon>
        <taxon>Pseudomonadota</taxon>
        <taxon>Betaproteobacteria</taxon>
        <taxon>Burkholderiales</taxon>
        <taxon>Burkholderiaceae</taxon>
        <taxon>Burkholderia</taxon>
        <taxon>pseudomallei group</taxon>
    </lineage>
</organism>
<sequence length="71" mass="8124">MESRKRELTTNAPPIRGMHRFRRRDAPLSRQRVAPSYPDARGRHPTIHSEVRSKANASSDETTPNGQPAYR</sequence>